<gene>
    <name evidence="1" type="ORF">Dsi01nite_026520</name>
</gene>
<evidence type="ECO:0000313" key="2">
    <source>
        <dbReference type="Proteomes" id="UP000660611"/>
    </source>
</evidence>
<dbReference type="Pfam" id="PF14042">
    <property type="entry name" value="DUF4247"/>
    <property type="match status" value="1"/>
</dbReference>
<evidence type="ECO:0008006" key="3">
    <source>
        <dbReference type="Google" id="ProtNLM"/>
    </source>
</evidence>
<dbReference type="EMBL" id="BONQ01000039">
    <property type="protein sequence ID" value="GIG44611.1"/>
    <property type="molecule type" value="Genomic_DNA"/>
</dbReference>
<protein>
    <recommendedName>
        <fullName evidence="3">DUF4247 domain-containing protein</fullName>
    </recommendedName>
</protein>
<keyword evidence="2" id="KW-1185">Reference proteome</keyword>
<evidence type="ECO:0000313" key="1">
    <source>
        <dbReference type="EMBL" id="GIG44611.1"/>
    </source>
</evidence>
<sequence>MKRIWYVLAASLASIGLIIGGFTACSGNFSPTSYVAKHYSRAASRDIGTDARAYTSAKSPTRVADEITRAWSPAGRYADGTGVYLRYSNDSVVLTPNGTGTLILVEGLRTAYRRYSGVVGNGWIGRGDGNSGRGGGPGSGK</sequence>
<name>A0A919PGV8_9ACTN</name>
<accession>A0A919PGV8</accession>
<dbReference type="AlphaFoldDB" id="A0A919PGV8"/>
<dbReference type="InterPro" id="IPR025341">
    <property type="entry name" value="DUF4247"/>
</dbReference>
<organism evidence="1 2">
    <name type="scientific">Dactylosporangium siamense</name>
    <dbReference type="NCBI Taxonomy" id="685454"/>
    <lineage>
        <taxon>Bacteria</taxon>
        <taxon>Bacillati</taxon>
        <taxon>Actinomycetota</taxon>
        <taxon>Actinomycetes</taxon>
        <taxon>Micromonosporales</taxon>
        <taxon>Micromonosporaceae</taxon>
        <taxon>Dactylosporangium</taxon>
    </lineage>
</organism>
<proteinExistence type="predicted"/>
<dbReference type="Proteomes" id="UP000660611">
    <property type="component" value="Unassembled WGS sequence"/>
</dbReference>
<comment type="caution">
    <text evidence="1">The sequence shown here is derived from an EMBL/GenBank/DDBJ whole genome shotgun (WGS) entry which is preliminary data.</text>
</comment>
<dbReference type="RefSeq" id="WP_203846439.1">
    <property type="nucleotide sequence ID" value="NZ_BAAAVW010000007.1"/>
</dbReference>
<reference evidence="1" key="1">
    <citation type="submission" date="2021-01" db="EMBL/GenBank/DDBJ databases">
        <title>Whole genome shotgun sequence of Dactylosporangium siamense NBRC 106093.</title>
        <authorList>
            <person name="Komaki H."/>
            <person name="Tamura T."/>
        </authorList>
    </citation>
    <scope>NUCLEOTIDE SEQUENCE</scope>
    <source>
        <strain evidence="1">NBRC 106093</strain>
    </source>
</reference>
<dbReference type="PROSITE" id="PS51257">
    <property type="entry name" value="PROKAR_LIPOPROTEIN"/>
    <property type="match status" value="1"/>
</dbReference>